<keyword evidence="10" id="KW-1185">Reference proteome</keyword>
<accession>A0A381J8I9</accession>
<dbReference type="InterPro" id="IPR004299">
    <property type="entry name" value="MBOAT_fam"/>
</dbReference>
<dbReference type="RefSeq" id="WP_115641291.1">
    <property type="nucleotide sequence ID" value="NZ_UFWZ01000001.1"/>
</dbReference>
<dbReference type="InterPro" id="IPR051085">
    <property type="entry name" value="MB_O-acyltransferase"/>
</dbReference>
<dbReference type="PIRSF" id="PIRSF016636">
    <property type="entry name" value="AlgI_DltB"/>
    <property type="match status" value="1"/>
</dbReference>
<feature type="transmembrane region" description="Helical" evidence="8">
    <location>
        <begin position="30"/>
        <end position="57"/>
    </location>
</feature>
<proteinExistence type="inferred from homology"/>
<dbReference type="GO" id="GO:0016746">
    <property type="term" value="F:acyltransferase activity"/>
    <property type="evidence" value="ECO:0007669"/>
    <property type="project" value="UniProtKB-KW"/>
</dbReference>
<keyword evidence="4 8" id="KW-0812">Transmembrane</keyword>
<dbReference type="EMBL" id="UFWZ01000001">
    <property type="protein sequence ID" value="SUY47323.1"/>
    <property type="molecule type" value="Genomic_DNA"/>
</dbReference>
<dbReference type="EC" id="2.3.1.-" evidence="9"/>
<feature type="transmembrane region" description="Helical" evidence="8">
    <location>
        <begin position="77"/>
        <end position="95"/>
    </location>
</feature>
<keyword evidence="7 9" id="KW-0012">Acyltransferase</keyword>
<dbReference type="InterPro" id="IPR028362">
    <property type="entry name" value="AlgI"/>
</dbReference>
<dbReference type="Pfam" id="PF03062">
    <property type="entry name" value="MBOAT"/>
    <property type="match status" value="1"/>
</dbReference>
<keyword evidence="7 9" id="KW-0808">Transferase</keyword>
<evidence type="ECO:0000256" key="6">
    <source>
        <dbReference type="ARBA" id="ARBA00023136"/>
    </source>
</evidence>
<sequence length="473" mass="55182">MLFSSLTFVFGFLPMVLFLYYICPKRLRNFVLLVFSLFFYAYGGPKFLIVMLVSIFINYILGIMVDKYREEPFKIKVILFITVFSNLMILIYFKYTNFIVDNISRLLDVNMNINQIVLPIGISFFTFQAMSYVIDVYKERGEVQKNPLNVALYICFFPQLIAGPIVRYETVSNQIRYRKESIPQFVSGIERFIIGLSKKVIIANSMGLIADEIFEIRSAELSIILAWIGAIAYSSQIYFDFSGYSDMAIGLGRMFGFEFLENFNYPYISKSISEFWRRWHISLGTWFRDYVYIPIGGSRGNAFSRHRNLLIVWILTGLWHGASWTFISWGLYFGIIIAIEKAGLEKLLKKMWIPLQHLYTLILVIFGWVLFRSPGITYAINFIKTMIGLNGNELYNSAVMYYIHDYRVEFIIMILACIPFASVIKRKVDLIRIEALRNCLTQIMYPGILGLLLIFTVMNLVNSTFNPFIYFRF</sequence>
<dbReference type="PANTHER" id="PTHR13285:SF18">
    <property type="entry name" value="PROTEIN-CYSTEINE N-PALMITOYLTRANSFERASE RASP"/>
    <property type="match status" value="1"/>
</dbReference>
<evidence type="ECO:0000313" key="10">
    <source>
        <dbReference type="Proteomes" id="UP000254664"/>
    </source>
</evidence>
<feature type="transmembrane region" description="Helical" evidence="8">
    <location>
        <begin position="406"/>
        <end position="424"/>
    </location>
</feature>
<dbReference type="PIRSF" id="PIRSF500217">
    <property type="entry name" value="AlgI"/>
    <property type="match status" value="1"/>
</dbReference>
<reference evidence="9 10" key="1">
    <citation type="submission" date="2018-06" db="EMBL/GenBank/DDBJ databases">
        <authorList>
            <consortium name="Pathogen Informatics"/>
            <person name="Doyle S."/>
        </authorList>
    </citation>
    <scope>NUCLEOTIDE SEQUENCE [LARGE SCALE GENOMIC DNA]</scope>
    <source>
        <strain evidence="9 10">NCTC9836</strain>
    </source>
</reference>
<feature type="transmembrane region" description="Helical" evidence="8">
    <location>
        <begin position="116"/>
        <end position="134"/>
    </location>
</feature>
<gene>
    <name evidence="9" type="primary">algI</name>
    <name evidence="9" type="ORF">NCTC9836_01653</name>
</gene>
<keyword evidence="5 8" id="KW-1133">Transmembrane helix</keyword>
<dbReference type="PANTHER" id="PTHR13285">
    <property type="entry name" value="ACYLTRANSFERASE"/>
    <property type="match status" value="1"/>
</dbReference>
<evidence type="ECO:0000256" key="7">
    <source>
        <dbReference type="PIRNR" id="PIRNR016636"/>
    </source>
</evidence>
<evidence type="ECO:0000256" key="1">
    <source>
        <dbReference type="ARBA" id="ARBA00004651"/>
    </source>
</evidence>
<dbReference type="InterPro" id="IPR024194">
    <property type="entry name" value="Ac/AlaTfrase_AlgI/DltB"/>
</dbReference>
<evidence type="ECO:0000256" key="3">
    <source>
        <dbReference type="ARBA" id="ARBA00022475"/>
    </source>
</evidence>
<evidence type="ECO:0000256" key="4">
    <source>
        <dbReference type="ARBA" id="ARBA00022692"/>
    </source>
</evidence>
<evidence type="ECO:0000256" key="8">
    <source>
        <dbReference type="SAM" id="Phobius"/>
    </source>
</evidence>
<dbReference type="GO" id="GO:0042121">
    <property type="term" value="P:alginic acid biosynthetic process"/>
    <property type="evidence" value="ECO:0007669"/>
    <property type="project" value="InterPro"/>
</dbReference>
<feature type="transmembrane region" description="Helical" evidence="8">
    <location>
        <begin position="6"/>
        <end position="23"/>
    </location>
</feature>
<evidence type="ECO:0000256" key="2">
    <source>
        <dbReference type="ARBA" id="ARBA00010323"/>
    </source>
</evidence>
<dbReference type="AlphaFoldDB" id="A0A381J8I9"/>
<comment type="subcellular location">
    <subcellularLocation>
        <location evidence="1">Cell membrane</location>
        <topology evidence="1">Multi-pass membrane protein</topology>
    </subcellularLocation>
</comment>
<dbReference type="Proteomes" id="UP000254664">
    <property type="component" value="Unassembled WGS sequence"/>
</dbReference>
<feature type="transmembrane region" description="Helical" evidence="8">
    <location>
        <begin position="445"/>
        <end position="465"/>
    </location>
</feature>
<organism evidence="9 10">
    <name type="scientific">Clostridium putrefaciens</name>
    <dbReference type="NCBI Taxonomy" id="99675"/>
    <lineage>
        <taxon>Bacteria</taxon>
        <taxon>Bacillati</taxon>
        <taxon>Bacillota</taxon>
        <taxon>Clostridia</taxon>
        <taxon>Eubacteriales</taxon>
        <taxon>Clostridiaceae</taxon>
        <taxon>Clostridium</taxon>
    </lineage>
</organism>
<evidence type="ECO:0000313" key="9">
    <source>
        <dbReference type="EMBL" id="SUY47323.1"/>
    </source>
</evidence>
<keyword evidence="3 7" id="KW-1003">Cell membrane</keyword>
<dbReference type="OrthoDB" id="9805788at2"/>
<keyword evidence="6 7" id="KW-0472">Membrane</keyword>
<protein>
    <submittedName>
        <fullName evidence="9">AlgI protein</fullName>
        <ecNumber evidence="9">2.3.1.-</ecNumber>
    </submittedName>
</protein>
<dbReference type="GO" id="GO:0005886">
    <property type="term" value="C:plasma membrane"/>
    <property type="evidence" value="ECO:0007669"/>
    <property type="project" value="UniProtKB-SubCell"/>
</dbReference>
<feature type="transmembrane region" description="Helical" evidence="8">
    <location>
        <begin position="351"/>
        <end position="371"/>
    </location>
</feature>
<evidence type="ECO:0000256" key="5">
    <source>
        <dbReference type="ARBA" id="ARBA00022989"/>
    </source>
</evidence>
<feature type="transmembrane region" description="Helical" evidence="8">
    <location>
        <begin position="150"/>
        <end position="168"/>
    </location>
</feature>
<comment type="similarity">
    <text evidence="2 7">Belongs to the membrane-bound acyltransferase family.</text>
</comment>
<name>A0A381J8I9_9CLOT</name>
<feature type="transmembrane region" description="Helical" evidence="8">
    <location>
        <begin position="310"/>
        <end position="339"/>
    </location>
</feature>